<dbReference type="CDD" id="cd02966">
    <property type="entry name" value="TlpA_like_family"/>
    <property type="match status" value="1"/>
</dbReference>
<protein>
    <submittedName>
        <fullName evidence="2">TlpA family protein disulfide reductase</fullName>
    </submittedName>
</protein>
<dbReference type="Proteomes" id="UP001596086">
    <property type="component" value="Unassembled WGS sequence"/>
</dbReference>
<reference evidence="3" key="1">
    <citation type="journal article" date="2019" name="Int. J. Syst. Evol. Microbiol.">
        <title>The Global Catalogue of Microorganisms (GCM) 10K type strain sequencing project: providing services to taxonomists for standard genome sequencing and annotation.</title>
        <authorList>
            <consortium name="The Broad Institute Genomics Platform"/>
            <consortium name="The Broad Institute Genome Sequencing Center for Infectious Disease"/>
            <person name="Wu L."/>
            <person name="Ma J."/>
        </authorList>
    </citation>
    <scope>NUCLEOTIDE SEQUENCE [LARGE SCALE GENOMIC DNA]</scope>
    <source>
        <strain evidence="3">CGMCC 4.5798</strain>
    </source>
</reference>
<dbReference type="PROSITE" id="PS51352">
    <property type="entry name" value="THIOREDOXIN_2"/>
    <property type="match status" value="1"/>
</dbReference>
<dbReference type="SUPFAM" id="SSF52833">
    <property type="entry name" value="Thioredoxin-like"/>
    <property type="match status" value="1"/>
</dbReference>
<name>A0ABW0S3Z7_9BURK</name>
<dbReference type="RefSeq" id="WP_379774938.1">
    <property type="nucleotide sequence ID" value="NZ_JBHSMZ010000016.1"/>
</dbReference>
<proteinExistence type="predicted"/>
<keyword evidence="3" id="KW-1185">Reference proteome</keyword>
<dbReference type="Gene3D" id="3.40.30.10">
    <property type="entry name" value="Glutaredoxin"/>
    <property type="match status" value="1"/>
</dbReference>
<dbReference type="InterPro" id="IPR000866">
    <property type="entry name" value="AhpC/TSA"/>
</dbReference>
<dbReference type="PANTHER" id="PTHR42852">
    <property type="entry name" value="THIOL:DISULFIDE INTERCHANGE PROTEIN DSBE"/>
    <property type="match status" value="1"/>
</dbReference>
<evidence type="ECO:0000313" key="2">
    <source>
        <dbReference type="EMBL" id="MFC5551207.1"/>
    </source>
</evidence>
<comment type="caution">
    <text evidence="2">The sequence shown here is derived from an EMBL/GenBank/DDBJ whole genome shotgun (WGS) entry which is preliminary data.</text>
</comment>
<sequence>MLNLKEAHKITLLDMHGKAVTEEQFMALPGSFNIDKHKNADGTIDMVLRRNDPNEKPKLAAAPVVLKVGDTLPTFALKGLDGQVVNSKSLRGRYSVLSFYFAECGPCIHEVPQLNALAKAHPDMGFLALTFDSMGDAKAFVQQRKLGWPVLAEADTYIKSLKVKSYPLLLVVGPDAKVVAVRSGLNDNAPQILAWVDGVLAKTK</sequence>
<dbReference type="InterPro" id="IPR036249">
    <property type="entry name" value="Thioredoxin-like_sf"/>
</dbReference>
<accession>A0ABW0S3Z7</accession>
<dbReference type="InterPro" id="IPR050553">
    <property type="entry name" value="Thioredoxin_ResA/DsbE_sf"/>
</dbReference>
<feature type="domain" description="Thioredoxin" evidence="1">
    <location>
        <begin position="66"/>
        <end position="201"/>
    </location>
</feature>
<evidence type="ECO:0000259" key="1">
    <source>
        <dbReference type="PROSITE" id="PS51352"/>
    </source>
</evidence>
<dbReference type="InterPro" id="IPR013766">
    <property type="entry name" value="Thioredoxin_domain"/>
</dbReference>
<gene>
    <name evidence="2" type="ORF">ACFPO9_22025</name>
</gene>
<organism evidence="2 3">
    <name type="scientific">Massilia aerilata</name>
    <dbReference type="NCBI Taxonomy" id="453817"/>
    <lineage>
        <taxon>Bacteria</taxon>
        <taxon>Pseudomonadati</taxon>
        <taxon>Pseudomonadota</taxon>
        <taxon>Betaproteobacteria</taxon>
        <taxon>Burkholderiales</taxon>
        <taxon>Oxalobacteraceae</taxon>
        <taxon>Telluria group</taxon>
        <taxon>Massilia</taxon>
    </lineage>
</organism>
<evidence type="ECO:0000313" key="3">
    <source>
        <dbReference type="Proteomes" id="UP001596086"/>
    </source>
</evidence>
<dbReference type="Pfam" id="PF00578">
    <property type="entry name" value="AhpC-TSA"/>
    <property type="match status" value="1"/>
</dbReference>
<dbReference type="EMBL" id="JBHSMZ010000016">
    <property type="protein sequence ID" value="MFC5551207.1"/>
    <property type="molecule type" value="Genomic_DNA"/>
</dbReference>
<dbReference type="PANTHER" id="PTHR42852:SF17">
    <property type="entry name" value="THIOREDOXIN-LIKE PROTEIN HI_1115"/>
    <property type="match status" value="1"/>
</dbReference>